<dbReference type="PROSITE" id="PS51689">
    <property type="entry name" value="SAM_RNA_A_N6_MT"/>
    <property type="match status" value="1"/>
</dbReference>
<comment type="catalytic activity">
    <reaction evidence="7">
        <text>adenosine(1518)/adenosine(1519) in 16S rRNA + 4 S-adenosyl-L-methionine = N(6)-dimethyladenosine(1518)/N(6)-dimethyladenosine(1519) in 16S rRNA + 4 S-adenosyl-L-homocysteine + 4 H(+)</text>
        <dbReference type="Rhea" id="RHEA:19609"/>
        <dbReference type="Rhea" id="RHEA-COMP:10232"/>
        <dbReference type="Rhea" id="RHEA-COMP:10233"/>
        <dbReference type="ChEBI" id="CHEBI:15378"/>
        <dbReference type="ChEBI" id="CHEBI:57856"/>
        <dbReference type="ChEBI" id="CHEBI:59789"/>
        <dbReference type="ChEBI" id="CHEBI:74411"/>
        <dbReference type="ChEBI" id="CHEBI:74493"/>
        <dbReference type="EC" id="2.1.1.182"/>
    </reaction>
</comment>
<feature type="binding site" evidence="7 8">
    <location>
        <position position="61"/>
    </location>
    <ligand>
        <name>S-adenosyl-L-methionine</name>
        <dbReference type="ChEBI" id="CHEBI:59789"/>
    </ligand>
</feature>
<dbReference type="InterPro" id="IPR029063">
    <property type="entry name" value="SAM-dependent_MTases_sf"/>
</dbReference>
<evidence type="ECO:0000256" key="4">
    <source>
        <dbReference type="ARBA" id="ARBA00022679"/>
    </source>
</evidence>
<dbReference type="InterPro" id="IPR011530">
    <property type="entry name" value="rRNA_adenine_dimethylase"/>
</dbReference>
<dbReference type="EC" id="2.1.1.182" evidence="7"/>
<keyword evidence="3 7" id="KW-0489">Methyltransferase</keyword>
<keyword evidence="6 7" id="KW-0694">RNA-binding</keyword>
<evidence type="ECO:0000256" key="3">
    <source>
        <dbReference type="ARBA" id="ARBA00022603"/>
    </source>
</evidence>
<feature type="binding site" evidence="7 8">
    <location>
        <position position="101"/>
    </location>
    <ligand>
        <name>S-adenosyl-L-methionine</name>
        <dbReference type="ChEBI" id="CHEBI:59789"/>
    </ligand>
</feature>
<evidence type="ECO:0000256" key="7">
    <source>
        <dbReference type="HAMAP-Rule" id="MF_00607"/>
    </source>
</evidence>
<keyword evidence="2 7" id="KW-0698">rRNA processing</keyword>
<dbReference type="SMART" id="SM00650">
    <property type="entry name" value="rADc"/>
    <property type="match status" value="1"/>
</dbReference>
<dbReference type="NCBIfam" id="TIGR00755">
    <property type="entry name" value="ksgA"/>
    <property type="match status" value="1"/>
</dbReference>
<feature type="binding site" evidence="7 8">
    <location>
        <position position="85"/>
    </location>
    <ligand>
        <name>S-adenosyl-L-methionine</name>
        <dbReference type="ChEBI" id="CHEBI:59789"/>
    </ligand>
</feature>
<evidence type="ECO:0000259" key="9">
    <source>
        <dbReference type="SMART" id="SM00650"/>
    </source>
</evidence>
<dbReference type="Proteomes" id="UP000011174">
    <property type="component" value="Chromosome"/>
</dbReference>
<dbReference type="PROSITE" id="PS01131">
    <property type="entry name" value="RRNA_A_DIMETH"/>
    <property type="match status" value="1"/>
</dbReference>
<dbReference type="AlphaFoldDB" id="L7VMN9"/>
<dbReference type="GO" id="GO:0052908">
    <property type="term" value="F:16S rRNA (adenine(1518)-N(6)/adenine(1519)-N(6))-dimethyltransferase activity"/>
    <property type="evidence" value="ECO:0007669"/>
    <property type="project" value="UniProtKB-EC"/>
</dbReference>
<reference evidence="10 11" key="1">
    <citation type="journal article" date="2013" name="Environ. Microbiol.">
        <title>The nutrient supplying capabilities of Uzinura, an endosymbiont of armoured scale insects.</title>
        <authorList>
            <person name="Sabree Z.L."/>
            <person name="Huang C.Y."/>
            <person name="Okusu A."/>
            <person name="Moran N.A."/>
            <person name="Normark B.B."/>
        </authorList>
    </citation>
    <scope>NUCLEOTIDE SEQUENCE [LARGE SCALE GENOMIC DNA]</scope>
    <source>
        <strain evidence="10 11">ASNER</strain>
    </source>
</reference>
<dbReference type="GO" id="GO:0003723">
    <property type="term" value="F:RNA binding"/>
    <property type="evidence" value="ECO:0007669"/>
    <property type="project" value="UniProtKB-UniRule"/>
</dbReference>
<dbReference type="EMBL" id="CP003263">
    <property type="protein sequence ID" value="AGC66828.1"/>
    <property type="molecule type" value="Genomic_DNA"/>
</dbReference>
<name>L7VMN9_9FLAO</name>
<feature type="domain" description="Ribosomal RNA adenine methylase transferase N-terminal" evidence="9">
    <location>
        <begin position="20"/>
        <end position="186"/>
    </location>
</feature>
<dbReference type="KEGG" id="udi:ASNER_044"/>
<dbReference type="HAMAP" id="MF_00607">
    <property type="entry name" value="16SrRNA_methyltr_A"/>
    <property type="match status" value="1"/>
</dbReference>
<dbReference type="GO" id="GO:0005829">
    <property type="term" value="C:cytosol"/>
    <property type="evidence" value="ECO:0007669"/>
    <property type="project" value="TreeGrafter"/>
</dbReference>
<proteinExistence type="inferred from homology"/>
<dbReference type="Gene3D" id="3.40.50.150">
    <property type="entry name" value="Vaccinia Virus protein VP39"/>
    <property type="match status" value="1"/>
</dbReference>
<feature type="binding site" evidence="7 8">
    <location>
        <position position="13"/>
    </location>
    <ligand>
        <name>S-adenosyl-L-methionine</name>
        <dbReference type="ChEBI" id="CHEBI:59789"/>
    </ligand>
</feature>
<dbReference type="PANTHER" id="PTHR11727:SF7">
    <property type="entry name" value="DIMETHYLADENOSINE TRANSFERASE-RELATED"/>
    <property type="match status" value="1"/>
</dbReference>
<comment type="subcellular location">
    <subcellularLocation>
        <location evidence="7">Cytoplasm</location>
    </subcellularLocation>
</comment>
<dbReference type="PATRIC" id="fig|1133592.3.peg.39"/>
<keyword evidence="1 7" id="KW-0963">Cytoplasm</keyword>
<gene>
    <name evidence="7" type="primary">rsmA</name>
    <name evidence="7" type="synonym">ksgA</name>
    <name evidence="10" type="ORF">ASNER_044</name>
</gene>
<comment type="similarity">
    <text evidence="7">Belongs to the class I-like SAM-binding methyltransferase superfamily. rRNA adenine N(6)-methyltransferase family. RsmA subfamily.</text>
</comment>
<evidence type="ECO:0000256" key="1">
    <source>
        <dbReference type="ARBA" id="ARBA00022490"/>
    </source>
</evidence>
<evidence type="ECO:0000256" key="2">
    <source>
        <dbReference type="ARBA" id="ARBA00022552"/>
    </source>
</evidence>
<dbReference type="PANTHER" id="PTHR11727">
    <property type="entry name" value="DIMETHYLADENOSINE TRANSFERASE"/>
    <property type="match status" value="1"/>
</dbReference>
<evidence type="ECO:0000256" key="6">
    <source>
        <dbReference type="ARBA" id="ARBA00022884"/>
    </source>
</evidence>
<accession>L7VMN9</accession>
<dbReference type="Pfam" id="PF00398">
    <property type="entry name" value="RrnaAD"/>
    <property type="match status" value="1"/>
</dbReference>
<dbReference type="InterPro" id="IPR020598">
    <property type="entry name" value="rRNA_Ade_methylase_Trfase_N"/>
</dbReference>
<dbReference type="Gene3D" id="1.10.8.100">
    <property type="entry name" value="Ribosomal RNA adenine dimethylase-like, domain 2"/>
    <property type="match status" value="1"/>
</dbReference>
<evidence type="ECO:0000256" key="8">
    <source>
        <dbReference type="PROSITE-ProRule" id="PRU01026"/>
    </source>
</evidence>
<dbReference type="STRING" id="1133592.ASNER_044"/>
<dbReference type="OrthoDB" id="9814755at2"/>
<dbReference type="SUPFAM" id="SSF53335">
    <property type="entry name" value="S-adenosyl-L-methionine-dependent methyltransferases"/>
    <property type="match status" value="1"/>
</dbReference>
<dbReference type="HOGENOM" id="CLU_041220_0_1_10"/>
<keyword evidence="11" id="KW-1185">Reference proteome</keyword>
<comment type="function">
    <text evidence="7">Specifically dimethylates two adjacent adenosines (A1518 and A1519) in the loop of a conserved hairpin near the 3'-end of 16S rRNA in the 30S particle. May play a critical role in biogenesis of 30S subunits.</text>
</comment>
<evidence type="ECO:0000256" key="5">
    <source>
        <dbReference type="ARBA" id="ARBA00022691"/>
    </source>
</evidence>
<evidence type="ECO:0000313" key="10">
    <source>
        <dbReference type="EMBL" id="AGC66828.1"/>
    </source>
</evidence>
<feature type="binding site" evidence="7 8">
    <location>
        <position position="40"/>
    </location>
    <ligand>
        <name>S-adenosyl-L-methionine</name>
        <dbReference type="ChEBI" id="CHEBI:59789"/>
    </ligand>
</feature>
<protein>
    <recommendedName>
        <fullName evidence="7">Ribosomal RNA small subunit methyltransferase A</fullName>
        <ecNumber evidence="7">2.1.1.182</ecNumber>
    </recommendedName>
    <alternativeName>
        <fullName evidence="7">16S rRNA (adenine(1518)-N(6)/adenine(1519)-N(6))-dimethyltransferase</fullName>
    </alternativeName>
    <alternativeName>
        <fullName evidence="7">16S rRNA dimethyladenosine transferase</fullName>
    </alternativeName>
    <alternativeName>
        <fullName evidence="7">16S rRNA dimethylase</fullName>
    </alternativeName>
    <alternativeName>
        <fullName evidence="7">S-adenosylmethionine-6-N', N'-adenosyl(rRNA) dimethyltransferase</fullName>
    </alternativeName>
</protein>
<feature type="binding site" evidence="7 8">
    <location>
        <position position="15"/>
    </location>
    <ligand>
        <name>S-adenosyl-L-methionine</name>
        <dbReference type="ChEBI" id="CHEBI:59789"/>
    </ligand>
</feature>
<sequence>MLTVFPKKYLGQHFLHDEKIAKKIVQTLSFIGYSSIVELGPGMGMMSQYLIDRTNDLFVIEIDTESVKYLHKVFPTLKNSIINMDFLQCNPMLSSFALIGNFPYNISSNILFYLLKYRKFIPEVIGMFQTEVAERIRSAAGSKTYGILSVLIQAFYEVESIFTVPNNYFFPHPKVKSSVIRLHRKSGVTKKVDDAVLFKIVKVSFNQRRKKLRNTLKSLNFSESFYKIPILDKRAEQLSVQQFIHLSRQAG</sequence>
<dbReference type="InterPro" id="IPR023165">
    <property type="entry name" value="rRNA_Ade_diMease-like_C"/>
</dbReference>
<organism evidence="10 11">
    <name type="scientific">Candidatus Uzinura diaspidicola str. ASNER</name>
    <dbReference type="NCBI Taxonomy" id="1133592"/>
    <lineage>
        <taxon>Bacteria</taxon>
        <taxon>Pseudomonadati</taxon>
        <taxon>Bacteroidota</taxon>
        <taxon>Flavobacteriia</taxon>
        <taxon>Flavobacteriales</taxon>
        <taxon>Candidatus Uzinura</taxon>
    </lineage>
</organism>
<keyword evidence="4 7" id="KW-0808">Transferase</keyword>
<dbReference type="InterPro" id="IPR001737">
    <property type="entry name" value="KsgA/Erm"/>
</dbReference>
<evidence type="ECO:0000313" key="11">
    <source>
        <dbReference type="Proteomes" id="UP000011174"/>
    </source>
</evidence>
<dbReference type="InterPro" id="IPR020596">
    <property type="entry name" value="rRNA_Ade_Mease_Trfase_CS"/>
</dbReference>
<keyword evidence="5 7" id="KW-0949">S-adenosyl-L-methionine</keyword>